<dbReference type="AlphaFoldDB" id="A0A2N8KZ49"/>
<evidence type="ECO:0000256" key="1">
    <source>
        <dbReference type="ARBA" id="ARBA00004442"/>
    </source>
</evidence>
<gene>
    <name evidence="7" type="ORF">C1O66_15205</name>
</gene>
<dbReference type="Pfam" id="PF06629">
    <property type="entry name" value="MipA"/>
    <property type="match status" value="1"/>
</dbReference>
<evidence type="ECO:0000256" key="5">
    <source>
        <dbReference type="ARBA" id="ARBA00023237"/>
    </source>
</evidence>
<keyword evidence="8" id="KW-1185">Reference proteome</keyword>
<dbReference type="GO" id="GO:0009279">
    <property type="term" value="C:cell outer membrane"/>
    <property type="evidence" value="ECO:0007669"/>
    <property type="project" value="UniProtKB-SubCell"/>
</dbReference>
<evidence type="ECO:0000256" key="6">
    <source>
        <dbReference type="SAM" id="SignalP"/>
    </source>
</evidence>
<sequence>MNPVKNHHLNLKATLALAVLALSGLGAQAAESSSPSEGLHGLIGIGAVYSPTYVGAKESRSHAVLLPDLRYRKGAFEASTLGGLRYWAVEKPDFQFALTLGVDAGREDHKVKGFLGQSGSDRLRGMGKIKASGELGVAGSWSGLGLPLNFELKTALGKQGHGGTLASIGSSLPLLASGPLELGAEVSLGFADKRYLQSYYGVSAAQAAATSFKEFHPKAGLYGADLGLSARYKLSDSMSLMANASYHRVLADAAKSPLVERKGAPTVLVGLGYTF</sequence>
<comment type="caution">
    <text evidence="7">The sequence shown here is derived from an EMBL/GenBank/DDBJ whole genome shotgun (WGS) entry which is preliminary data.</text>
</comment>
<dbReference type="InterPro" id="IPR010583">
    <property type="entry name" value="MipA"/>
</dbReference>
<dbReference type="RefSeq" id="WP_102768655.1">
    <property type="nucleotide sequence ID" value="NZ_POSP01000003.1"/>
</dbReference>
<evidence type="ECO:0000313" key="8">
    <source>
        <dbReference type="Proteomes" id="UP000235916"/>
    </source>
</evidence>
<comment type="similarity">
    <text evidence="2">Belongs to the MipA/OmpV family.</text>
</comment>
<evidence type="ECO:0000256" key="3">
    <source>
        <dbReference type="ARBA" id="ARBA00022729"/>
    </source>
</evidence>
<keyword evidence="3 6" id="KW-0732">Signal</keyword>
<evidence type="ECO:0000256" key="4">
    <source>
        <dbReference type="ARBA" id="ARBA00023136"/>
    </source>
</evidence>
<proteinExistence type="inferred from homology"/>
<keyword evidence="5" id="KW-0998">Cell outer membrane</keyword>
<accession>A0A2N8KZ49</accession>
<dbReference type="EMBL" id="POSP01000003">
    <property type="protein sequence ID" value="PND38737.1"/>
    <property type="molecule type" value="Genomic_DNA"/>
</dbReference>
<dbReference type="OrthoDB" id="8585044at2"/>
<evidence type="ECO:0000256" key="2">
    <source>
        <dbReference type="ARBA" id="ARBA00005722"/>
    </source>
</evidence>
<comment type="subcellular location">
    <subcellularLocation>
        <location evidence="1">Cell outer membrane</location>
    </subcellularLocation>
</comment>
<feature type="signal peptide" evidence="6">
    <location>
        <begin position="1"/>
        <end position="29"/>
    </location>
</feature>
<dbReference type="Proteomes" id="UP000235916">
    <property type="component" value="Unassembled WGS sequence"/>
</dbReference>
<evidence type="ECO:0008006" key="9">
    <source>
        <dbReference type="Google" id="ProtNLM"/>
    </source>
</evidence>
<protein>
    <recommendedName>
        <fullName evidence="9">MipA/OmpV family protein</fullName>
    </recommendedName>
</protein>
<dbReference type="PANTHER" id="PTHR38776">
    <property type="entry name" value="MLTA-INTERACTING PROTEIN-RELATED"/>
    <property type="match status" value="1"/>
</dbReference>
<dbReference type="PANTHER" id="PTHR38776:SF1">
    <property type="entry name" value="MLTA-INTERACTING PROTEIN-RELATED"/>
    <property type="match status" value="1"/>
</dbReference>
<evidence type="ECO:0000313" key="7">
    <source>
        <dbReference type="EMBL" id="PND38737.1"/>
    </source>
</evidence>
<keyword evidence="4" id="KW-0472">Membrane</keyword>
<name>A0A2N8KZ49_9BURK</name>
<organism evidence="7 8">
    <name type="scientific">Kinneretia aquatilis</name>
    <dbReference type="NCBI Taxonomy" id="2070761"/>
    <lineage>
        <taxon>Bacteria</taxon>
        <taxon>Pseudomonadati</taxon>
        <taxon>Pseudomonadota</taxon>
        <taxon>Betaproteobacteria</taxon>
        <taxon>Burkholderiales</taxon>
        <taxon>Sphaerotilaceae</taxon>
        <taxon>Roseateles</taxon>
    </lineage>
</organism>
<feature type="chain" id="PRO_5014821771" description="MipA/OmpV family protein" evidence="6">
    <location>
        <begin position="30"/>
        <end position="275"/>
    </location>
</feature>
<reference evidence="7 8" key="1">
    <citation type="submission" date="2018-01" db="EMBL/GenBank/DDBJ databases">
        <title>Draft genome sequence of Paucibacter aquatile CR182 isolated from freshwater of the Nakdong River.</title>
        <authorList>
            <person name="Choi A."/>
            <person name="Chung E.J."/>
        </authorList>
    </citation>
    <scope>NUCLEOTIDE SEQUENCE [LARGE SCALE GENOMIC DNA]</scope>
    <source>
        <strain evidence="7 8">CR182</strain>
    </source>
</reference>